<organism evidence="6 7">
    <name type="scientific">Lactiplantibacillus brownii</name>
    <dbReference type="NCBI Taxonomy" id="3069269"/>
    <lineage>
        <taxon>Bacteria</taxon>
        <taxon>Bacillati</taxon>
        <taxon>Bacillota</taxon>
        <taxon>Bacilli</taxon>
        <taxon>Lactobacillales</taxon>
        <taxon>Lactobacillaceae</taxon>
        <taxon>Lactiplantibacillus</taxon>
    </lineage>
</organism>
<keyword evidence="3 5" id="KW-0378">Hydrolase</keyword>
<evidence type="ECO:0000313" key="7">
    <source>
        <dbReference type="Proteomes" id="UP001227831"/>
    </source>
</evidence>
<accession>A0ABU1ACZ8</accession>
<dbReference type="PANTHER" id="PTHR10429">
    <property type="entry name" value="DNA-3-METHYLADENINE GLYCOSYLASE"/>
    <property type="match status" value="1"/>
</dbReference>
<dbReference type="HAMAP" id="MF_00527">
    <property type="entry name" value="3MGH"/>
    <property type="match status" value="1"/>
</dbReference>
<comment type="caution">
    <text evidence="6">The sequence shown here is derived from an EMBL/GenBank/DDBJ whole genome shotgun (WGS) entry which is preliminary data.</text>
</comment>
<dbReference type="InterPro" id="IPR011034">
    <property type="entry name" value="Formyl_transferase-like_C_sf"/>
</dbReference>
<evidence type="ECO:0000256" key="5">
    <source>
        <dbReference type="HAMAP-Rule" id="MF_00527"/>
    </source>
</evidence>
<dbReference type="EC" id="3.2.2.-" evidence="5"/>
<evidence type="ECO:0000256" key="1">
    <source>
        <dbReference type="ARBA" id="ARBA00009232"/>
    </source>
</evidence>
<dbReference type="SUPFAM" id="SSF50486">
    <property type="entry name" value="FMT C-terminal domain-like"/>
    <property type="match status" value="1"/>
</dbReference>
<dbReference type="CDD" id="cd00540">
    <property type="entry name" value="AAG"/>
    <property type="match status" value="1"/>
</dbReference>
<dbReference type="EMBL" id="JAVCWF010000001">
    <property type="protein sequence ID" value="MDQ7938520.1"/>
    <property type="molecule type" value="Genomic_DNA"/>
</dbReference>
<reference evidence="6 7" key="1">
    <citation type="journal article" date="2023" name="Int. J. Syst. Evol. Microbiol.">
        <title>Lactiplantibacillus brownii sp. nov., a novel psychrotolerant species isolated from sauerkraut.</title>
        <authorList>
            <person name="Heng Y.C."/>
            <person name="Silvaraju S."/>
            <person name="Lee J.K.Y."/>
            <person name="Kittelmann S."/>
        </authorList>
    </citation>
    <scope>NUCLEOTIDE SEQUENCE [LARGE SCALE GENOMIC DNA]</scope>
    <source>
        <strain evidence="6 7">WILCCON 0030</strain>
    </source>
</reference>
<dbReference type="InterPro" id="IPR003180">
    <property type="entry name" value="MPG"/>
</dbReference>
<gene>
    <name evidence="6" type="ORF">RA086_12975</name>
</gene>
<dbReference type="Proteomes" id="UP001227831">
    <property type="component" value="Unassembled WGS sequence"/>
</dbReference>
<dbReference type="NCBIfam" id="TIGR00567">
    <property type="entry name" value="3mg"/>
    <property type="match status" value="1"/>
</dbReference>
<keyword evidence="2 5" id="KW-0227">DNA damage</keyword>
<keyword evidence="4 5" id="KW-0234">DNA repair</keyword>
<comment type="similarity">
    <text evidence="1 5">Belongs to the DNA glycosylase MPG family.</text>
</comment>
<evidence type="ECO:0000256" key="4">
    <source>
        <dbReference type="ARBA" id="ARBA00023204"/>
    </source>
</evidence>
<dbReference type="PANTHER" id="PTHR10429:SF0">
    <property type="entry name" value="DNA-3-METHYLADENINE GLYCOSYLASE"/>
    <property type="match status" value="1"/>
</dbReference>
<protein>
    <recommendedName>
        <fullName evidence="5">Putative 3-methyladenine DNA glycosylase</fullName>
        <ecNumber evidence="5">3.2.2.-</ecNumber>
    </recommendedName>
</protein>
<sequence length="212" mass="23060">MTKLSYATAEDFTGRPTTEIAQALLGTTLLYRTPTITVGGLIVEAEAYLGKHDTAAHAFNGRRSAFSEPLYRGPGTLYIYRLRANYLLDIVTQPAETPEGILIRAIEPSLAPAQMIANRGKNGVLVSNGPGKLMQALGIQDQAMNLMPINDSDLAIDLGHRKTPRKILALPRVGVNPDAASGQLPLRFVVAGNPYLSDIKKRDWQDDHGWKA</sequence>
<evidence type="ECO:0000313" key="6">
    <source>
        <dbReference type="EMBL" id="MDQ7938520.1"/>
    </source>
</evidence>
<evidence type="ECO:0000256" key="2">
    <source>
        <dbReference type="ARBA" id="ARBA00022763"/>
    </source>
</evidence>
<evidence type="ECO:0000256" key="3">
    <source>
        <dbReference type="ARBA" id="ARBA00022801"/>
    </source>
</evidence>
<name>A0ABU1ACZ8_9LACO</name>
<dbReference type="Pfam" id="PF02245">
    <property type="entry name" value="Pur_DNA_glyco"/>
    <property type="match status" value="1"/>
</dbReference>
<dbReference type="Gene3D" id="3.10.300.10">
    <property type="entry name" value="Methylpurine-DNA glycosylase (MPG)"/>
    <property type="match status" value="1"/>
</dbReference>
<keyword evidence="7" id="KW-1185">Reference proteome</keyword>
<dbReference type="RefSeq" id="WP_308704195.1">
    <property type="nucleotide sequence ID" value="NZ_JAVCWF010000001.1"/>
</dbReference>
<proteinExistence type="inferred from homology"/>
<dbReference type="InterPro" id="IPR036995">
    <property type="entry name" value="MPG_sf"/>
</dbReference>